<feature type="transmembrane region" description="Helical" evidence="1">
    <location>
        <begin position="121"/>
        <end position="141"/>
    </location>
</feature>
<evidence type="ECO:0000313" key="3">
    <source>
        <dbReference type="Proteomes" id="UP000006408"/>
    </source>
</evidence>
<accession>C4FEN1</accession>
<organism evidence="2 3">
    <name type="scientific">Bifidobacterium angulatum DSM 20098 = JCM 7096</name>
    <dbReference type="NCBI Taxonomy" id="518635"/>
    <lineage>
        <taxon>Bacteria</taxon>
        <taxon>Bacillati</taxon>
        <taxon>Actinomycetota</taxon>
        <taxon>Actinomycetes</taxon>
        <taxon>Bifidobacteriales</taxon>
        <taxon>Bifidobacteriaceae</taxon>
        <taxon>Bifidobacterium</taxon>
    </lineage>
</organism>
<dbReference type="eggNOG" id="ENOG5032GHG">
    <property type="taxonomic scope" value="Bacteria"/>
</dbReference>
<sequence length="231" mass="25768">MEKRTDEIEEATNARRKEMGEQYEDFLVSAKENAEKSIEQITESYLKNIKEINHSAEILLEQVQKRSSSISGWVIADSYGKYARNKTVTTLVYDILAIAFSVVGIFLVGFALNAVEDKETAISVFRVTVSIASFTIAGFLFRRGTFNQREAKSAKRTELTLRQYEPFIANLETEDKKSITKEIAERIFVKGDIGENESAVVEAIAGRGFSEKNLSAITSLLKAASQAESSK</sequence>
<reference evidence="2" key="1">
    <citation type="submission" date="2009-04" db="EMBL/GenBank/DDBJ databases">
        <authorList>
            <person name="Weinstock G."/>
            <person name="Sodergren E."/>
            <person name="Clifton S."/>
            <person name="Fulton L."/>
            <person name="Fulton B."/>
            <person name="Courtney L."/>
            <person name="Fronick C."/>
            <person name="Harrison M."/>
            <person name="Strong C."/>
            <person name="Farmer C."/>
            <person name="Delahaunty K."/>
            <person name="Markovic C."/>
            <person name="Hall O."/>
            <person name="Minx P."/>
            <person name="Tomlinson C."/>
            <person name="Mitreva M."/>
            <person name="Nelson J."/>
            <person name="Hou S."/>
            <person name="Wollam A."/>
            <person name="Pepin K.H."/>
            <person name="Johnson M."/>
            <person name="Bhonagiri V."/>
            <person name="Nash W.E."/>
            <person name="Warren W."/>
            <person name="Chinwalla A."/>
            <person name="Mardis E.R."/>
            <person name="Wilson R.K."/>
        </authorList>
    </citation>
    <scope>NUCLEOTIDE SEQUENCE [LARGE SCALE GENOMIC DNA]</scope>
    <source>
        <strain evidence="2">DSM 20098</strain>
    </source>
</reference>
<evidence type="ECO:0000313" key="2">
    <source>
        <dbReference type="EMBL" id="EEP21412.1"/>
    </source>
</evidence>
<dbReference type="Proteomes" id="UP000006408">
    <property type="component" value="Unassembled WGS sequence"/>
</dbReference>
<dbReference type="HOGENOM" id="CLU_1197892_0_0_11"/>
<gene>
    <name evidence="2" type="ORF">BIFANG_02772</name>
</gene>
<dbReference type="EMBL" id="ABYS02000004">
    <property type="protein sequence ID" value="EEP21412.1"/>
    <property type="molecule type" value="Genomic_DNA"/>
</dbReference>
<comment type="caution">
    <text evidence="2">The sequence shown here is derived from an EMBL/GenBank/DDBJ whole genome shotgun (WGS) entry which is preliminary data.</text>
</comment>
<dbReference type="AlphaFoldDB" id="C4FEN1"/>
<evidence type="ECO:0000256" key="1">
    <source>
        <dbReference type="SAM" id="Phobius"/>
    </source>
</evidence>
<feature type="transmembrane region" description="Helical" evidence="1">
    <location>
        <begin position="91"/>
        <end position="115"/>
    </location>
</feature>
<proteinExistence type="predicted"/>
<keyword evidence="1" id="KW-0812">Transmembrane</keyword>
<protein>
    <submittedName>
        <fullName evidence="2">Uncharacterized protein</fullName>
    </submittedName>
</protein>
<dbReference type="PATRIC" id="fig|518635.7.peg.714"/>
<keyword evidence="1" id="KW-0472">Membrane</keyword>
<keyword evidence="1" id="KW-1133">Transmembrane helix</keyword>
<name>C4FEN1_9BIFI</name>
<keyword evidence="3" id="KW-1185">Reference proteome</keyword>